<sequence>MTSRRQQVDDVRSARRDAVSAAGVAASPKPADRLVYYFGVGGIRMVSAGLDRVTRLHWEEISESGVAVEGFVVDPSAQEVEISPRSGAAVLRIYPSEASAAHSGGGSSLLAKARALMQPQALHVGFSLLSRRAKRDAIELSRQRPPGLIVIDHIYAGQNVPLLWVLFKRRPIIFVSHDNTPELLLDLRKDATSLSRKLISYLDFLKALALERLYLARADEVVFLSDYDQQAYGRHVQKSKALLPLDAEGPKAITGKTGFREAGGVHDIVFVGSPSFMPNAHAIRWICEKLSPALWRASPECRIVLIGKGTEALKGDSPNVFGEGFVDDDRLEDLLQNSLALLAPIEHGSGLKIKILDALAAGVPVIATQRALRGFGAFDTHMVIETADPDAAAAAITRLAGSVEKQISLRRRIVDQVSRYRSERAGQFAAIVKRLLG</sequence>
<comment type="caution">
    <text evidence="2">The sequence shown here is derived from an EMBL/GenBank/DDBJ whole genome shotgun (WGS) entry which is preliminary data.</text>
</comment>
<name>A0A4Q9GMT6_9HYPH</name>
<accession>A0A4Q9GMT6</accession>
<dbReference type="GO" id="GO:0009103">
    <property type="term" value="P:lipopolysaccharide biosynthetic process"/>
    <property type="evidence" value="ECO:0007669"/>
    <property type="project" value="TreeGrafter"/>
</dbReference>
<dbReference type="Pfam" id="PF13692">
    <property type="entry name" value="Glyco_trans_1_4"/>
    <property type="match status" value="1"/>
</dbReference>
<evidence type="ECO:0000313" key="2">
    <source>
        <dbReference type="EMBL" id="TBN54034.1"/>
    </source>
</evidence>
<dbReference type="Gene3D" id="3.40.50.2000">
    <property type="entry name" value="Glycogen Phosphorylase B"/>
    <property type="match status" value="1"/>
</dbReference>
<dbReference type="PANTHER" id="PTHR46401:SF2">
    <property type="entry name" value="GLYCOSYLTRANSFERASE WBBK-RELATED"/>
    <property type="match status" value="1"/>
</dbReference>
<gene>
    <name evidence="2" type="ORF">EYR15_04005</name>
</gene>
<evidence type="ECO:0000256" key="1">
    <source>
        <dbReference type="ARBA" id="ARBA00022679"/>
    </source>
</evidence>
<protein>
    <submittedName>
        <fullName evidence="2">Glycosyltransferase</fullName>
    </submittedName>
</protein>
<keyword evidence="1 2" id="KW-0808">Transferase</keyword>
<dbReference type="OrthoDB" id="9807795at2"/>
<dbReference type="SUPFAM" id="SSF53756">
    <property type="entry name" value="UDP-Glycosyltransferase/glycogen phosphorylase"/>
    <property type="match status" value="1"/>
</dbReference>
<dbReference type="Proteomes" id="UP000291613">
    <property type="component" value="Unassembled WGS sequence"/>
</dbReference>
<organism evidence="2 3">
    <name type="scientific">Hansschlegelia quercus</name>
    <dbReference type="NCBI Taxonomy" id="2528245"/>
    <lineage>
        <taxon>Bacteria</taxon>
        <taxon>Pseudomonadati</taxon>
        <taxon>Pseudomonadota</taxon>
        <taxon>Alphaproteobacteria</taxon>
        <taxon>Hyphomicrobiales</taxon>
        <taxon>Methylopilaceae</taxon>
        <taxon>Hansschlegelia</taxon>
    </lineage>
</organism>
<proteinExistence type="predicted"/>
<evidence type="ECO:0000313" key="3">
    <source>
        <dbReference type="Proteomes" id="UP000291613"/>
    </source>
</evidence>
<dbReference type="AlphaFoldDB" id="A0A4Q9GMT6"/>
<keyword evidence="3" id="KW-1185">Reference proteome</keyword>
<dbReference type="EMBL" id="SIUB01000002">
    <property type="protein sequence ID" value="TBN54034.1"/>
    <property type="molecule type" value="Genomic_DNA"/>
</dbReference>
<dbReference type="PANTHER" id="PTHR46401">
    <property type="entry name" value="GLYCOSYLTRANSFERASE WBBK-RELATED"/>
    <property type="match status" value="1"/>
</dbReference>
<reference evidence="2 3" key="1">
    <citation type="submission" date="2019-02" db="EMBL/GenBank/DDBJ databases">
        <title>Hansschlegelia quercus sp. nov., a novel methylotrophic bacterium from buds of oak (Quercus robur L.).</title>
        <authorList>
            <person name="Agafonova N.V."/>
            <person name="Kaparullina E.N."/>
            <person name="Grouzdev D.S."/>
            <person name="Doronina N.V."/>
        </authorList>
    </citation>
    <scope>NUCLEOTIDE SEQUENCE [LARGE SCALE GENOMIC DNA]</scope>
    <source>
        <strain evidence="2 3">Dub</strain>
    </source>
</reference>
<dbReference type="GO" id="GO:0016757">
    <property type="term" value="F:glycosyltransferase activity"/>
    <property type="evidence" value="ECO:0007669"/>
    <property type="project" value="TreeGrafter"/>
</dbReference>